<organism evidence="1 2">
    <name type="scientific">Penicillium salamii</name>
    <dbReference type="NCBI Taxonomy" id="1612424"/>
    <lineage>
        <taxon>Eukaryota</taxon>
        <taxon>Fungi</taxon>
        <taxon>Dikarya</taxon>
        <taxon>Ascomycota</taxon>
        <taxon>Pezizomycotina</taxon>
        <taxon>Eurotiomycetes</taxon>
        <taxon>Eurotiomycetidae</taxon>
        <taxon>Eurotiales</taxon>
        <taxon>Aspergillaceae</taxon>
        <taxon>Penicillium</taxon>
    </lineage>
</organism>
<dbReference type="Pfam" id="PF11693">
    <property type="entry name" value="DUF2990"/>
    <property type="match status" value="1"/>
</dbReference>
<dbReference type="InterPro" id="IPR021851">
    <property type="entry name" value="DUF3455"/>
</dbReference>
<sequence length="305" mass="32925">MPMVFLPIVIPFPLSFIPNYRIGLLDKPQYIRCVYKFVSFSKNPPPIPPTSDIAMRFALVLCLSAVSLAAPTNFLDHAYDWSDELAEFYGKISQYINTAKHNIRAPSACDVSKIALPSYASGLTGPGSLTPVYVGLGRGTQNYTCADSSSSSTPVAAGAVARLYNATCIAANYPGVLEKLPNLAYKITLPTDENAAFPPSNIDLMGHHFFYDATTPEFNLNTTPDKQHGIVMTKKGGAIDAPSNALSGQYGAVAWLYLTSTEGTVGNYKSVYRVDTAAGSPPKTCKGMPAAFQMQYAANYYFFGE</sequence>
<proteinExistence type="predicted"/>
<dbReference type="EMBL" id="CAJVPD010000261">
    <property type="protein sequence ID" value="CAG8407736.1"/>
    <property type="molecule type" value="Genomic_DNA"/>
</dbReference>
<reference evidence="1" key="1">
    <citation type="submission" date="2021-07" db="EMBL/GenBank/DDBJ databases">
        <authorList>
            <person name="Branca A.L. A."/>
        </authorList>
    </citation>
    <scope>NUCLEOTIDE SEQUENCE</scope>
</reference>
<dbReference type="Pfam" id="PF11937">
    <property type="entry name" value="DUF3455"/>
    <property type="match status" value="1"/>
</dbReference>
<dbReference type="OrthoDB" id="449241at2759"/>
<evidence type="ECO:0008006" key="3">
    <source>
        <dbReference type="Google" id="ProtNLM"/>
    </source>
</evidence>
<name>A0A9W4JQ68_9EURO</name>
<dbReference type="PANTHER" id="PTHR35567">
    <property type="entry name" value="MALATE DEHYDROGENASE (AFU_ORTHOLOGUE AFUA_2G13800)"/>
    <property type="match status" value="1"/>
</dbReference>
<dbReference type="AlphaFoldDB" id="A0A9W4JQ68"/>
<comment type="caution">
    <text evidence="1">The sequence shown here is derived from an EMBL/GenBank/DDBJ whole genome shotgun (WGS) entry which is preliminary data.</text>
</comment>
<protein>
    <recommendedName>
        <fullName evidence="3">Malate dehydrogenase</fullName>
    </recommendedName>
</protein>
<gene>
    <name evidence="1" type="ORF">PSALAMII_LOCUS8361</name>
</gene>
<dbReference type="Proteomes" id="UP001152592">
    <property type="component" value="Unassembled WGS sequence"/>
</dbReference>
<accession>A0A9W4JQ68</accession>
<evidence type="ECO:0000313" key="1">
    <source>
        <dbReference type="EMBL" id="CAG8407736.1"/>
    </source>
</evidence>
<dbReference type="PANTHER" id="PTHR35567:SF1">
    <property type="entry name" value="CONSERVED FUNGAL PROTEIN (AFU_ORTHOLOGUE AFUA_1G14230)"/>
    <property type="match status" value="1"/>
</dbReference>
<dbReference type="InterPro" id="IPR021706">
    <property type="entry name" value="DUF2990"/>
</dbReference>
<evidence type="ECO:0000313" key="2">
    <source>
        <dbReference type="Proteomes" id="UP001152592"/>
    </source>
</evidence>